<dbReference type="PANTHER" id="PTHR45947:SF14">
    <property type="entry name" value="SLL1723 PROTEIN"/>
    <property type="match status" value="1"/>
</dbReference>
<protein>
    <submittedName>
        <fullName evidence="3">Glycosyltransferase</fullName>
    </submittedName>
</protein>
<feature type="domain" description="Glycosyltransferase subfamily 4-like N-terminal" evidence="2">
    <location>
        <begin position="64"/>
        <end position="176"/>
    </location>
</feature>
<organism evidence="3 4">
    <name type="scientific">Acidisoma cellulosilyticum</name>
    <dbReference type="NCBI Taxonomy" id="2802395"/>
    <lineage>
        <taxon>Bacteria</taxon>
        <taxon>Pseudomonadati</taxon>
        <taxon>Pseudomonadota</taxon>
        <taxon>Alphaproteobacteria</taxon>
        <taxon>Acetobacterales</taxon>
        <taxon>Acidocellaceae</taxon>
        <taxon>Acidisoma</taxon>
    </lineage>
</organism>
<dbReference type="GO" id="GO:0016757">
    <property type="term" value="F:glycosyltransferase activity"/>
    <property type="evidence" value="ECO:0007669"/>
    <property type="project" value="InterPro"/>
</dbReference>
<sequence>MREVIIFRHNLFRISEPFITQQAQTLKRYRPVYLGRLRFGPEPTGASSLALRDLRYGWPMIGWQMLSRSPRPFFRMLESHRPALIHAHFGIEGVYALPLARRLGIPLITTFHGFDATLSTAALLRSPAWANYPLFRHQLAQEGALFLCASAFLRERVIAMGFPESRTHVHHIGVDCRTGPSLKADGETLTILHVARLVEMKGTEYLIRSFAQVAAQNSEIRLDIIGDGPLRASLEALSKSLRLETRIRFLGALPHEKVLAAIRRAAMLVLPSVRTKTGRMEGLGLVLLEAAANGLPTIGSRVGGIPEGVLDGETGFLVPERDEVALAARMQTLTADPALRRRMGVAARTFVEQRFDLHHQTSLLEDWYDTVLQRHDSSP</sequence>
<dbReference type="Gene3D" id="3.40.50.2000">
    <property type="entry name" value="Glycogen Phosphorylase B"/>
    <property type="match status" value="2"/>
</dbReference>
<keyword evidence="4" id="KW-1185">Reference proteome</keyword>
<dbReference type="InterPro" id="IPR001296">
    <property type="entry name" value="Glyco_trans_1"/>
</dbReference>
<gene>
    <name evidence="3" type="ORF">ACELLULO517_12515</name>
</gene>
<name>A0A963Z1U0_9PROT</name>
<dbReference type="Pfam" id="PF00534">
    <property type="entry name" value="Glycos_transf_1"/>
    <property type="match status" value="1"/>
</dbReference>
<evidence type="ECO:0000313" key="3">
    <source>
        <dbReference type="EMBL" id="MCB8881061.1"/>
    </source>
</evidence>
<evidence type="ECO:0000259" key="1">
    <source>
        <dbReference type="Pfam" id="PF00534"/>
    </source>
</evidence>
<accession>A0A963Z1U0</accession>
<reference evidence="3 4" key="1">
    <citation type="journal article" date="2021" name="Microorganisms">
        <title>Acidisoma silvae sp. nov. and Acidisomacellulosilytica sp. nov., Two Acidophilic Bacteria Isolated from Decaying Wood, Hydrolyzing Cellulose and Producing Poly-3-hydroxybutyrate.</title>
        <authorList>
            <person name="Mieszkin S."/>
            <person name="Pouder E."/>
            <person name="Uroz S."/>
            <person name="Simon-Colin C."/>
            <person name="Alain K."/>
        </authorList>
    </citation>
    <scope>NUCLEOTIDE SEQUENCE [LARGE SCALE GENOMIC DNA]</scope>
    <source>
        <strain evidence="3 4">HW T5.17</strain>
    </source>
</reference>
<comment type="caution">
    <text evidence="3">The sequence shown here is derived from an EMBL/GenBank/DDBJ whole genome shotgun (WGS) entry which is preliminary data.</text>
</comment>
<dbReference type="SUPFAM" id="SSF53756">
    <property type="entry name" value="UDP-Glycosyltransferase/glycogen phosphorylase"/>
    <property type="match status" value="1"/>
</dbReference>
<dbReference type="EMBL" id="JAESVA010000004">
    <property type="protein sequence ID" value="MCB8881061.1"/>
    <property type="molecule type" value="Genomic_DNA"/>
</dbReference>
<dbReference type="InterPro" id="IPR050194">
    <property type="entry name" value="Glycosyltransferase_grp1"/>
</dbReference>
<dbReference type="PANTHER" id="PTHR45947">
    <property type="entry name" value="SULFOQUINOVOSYL TRANSFERASE SQD2"/>
    <property type="match status" value="1"/>
</dbReference>
<dbReference type="Pfam" id="PF13439">
    <property type="entry name" value="Glyco_transf_4"/>
    <property type="match status" value="1"/>
</dbReference>
<dbReference type="InterPro" id="IPR028098">
    <property type="entry name" value="Glyco_trans_4-like_N"/>
</dbReference>
<dbReference type="Proteomes" id="UP000721844">
    <property type="component" value="Unassembled WGS sequence"/>
</dbReference>
<evidence type="ECO:0000259" key="2">
    <source>
        <dbReference type="Pfam" id="PF13439"/>
    </source>
</evidence>
<proteinExistence type="predicted"/>
<dbReference type="AlphaFoldDB" id="A0A963Z1U0"/>
<evidence type="ECO:0000313" key="4">
    <source>
        <dbReference type="Proteomes" id="UP000721844"/>
    </source>
</evidence>
<feature type="domain" description="Glycosyl transferase family 1" evidence="1">
    <location>
        <begin position="183"/>
        <end position="348"/>
    </location>
</feature>